<reference evidence="1" key="3">
    <citation type="submission" date="2025-08" db="UniProtKB">
        <authorList>
            <consortium name="Ensembl"/>
        </authorList>
    </citation>
    <scope>IDENTIFICATION</scope>
    <source>
        <strain evidence="1">HNI</strain>
    </source>
</reference>
<reference key="1">
    <citation type="journal article" date="2007" name="Nature">
        <title>The medaka draft genome and insights into vertebrate genome evolution.</title>
        <authorList>
            <person name="Kasahara M."/>
            <person name="Naruse K."/>
            <person name="Sasaki S."/>
            <person name="Nakatani Y."/>
            <person name="Qu W."/>
            <person name="Ahsan B."/>
            <person name="Yamada T."/>
            <person name="Nagayasu Y."/>
            <person name="Doi K."/>
            <person name="Kasai Y."/>
            <person name="Jindo T."/>
            <person name="Kobayashi D."/>
            <person name="Shimada A."/>
            <person name="Toyoda A."/>
            <person name="Kuroki Y."/>
            <person name="Fujiyama A."/>
            <person name="Sasaki T."/>
            <person name="Shimizu A."/>
            <person name="Asakawa S."/>
            <person name="Shimizu N."/>
            <person name="Hashimoto S."/>
            <person name="Yang J."/>
            <person name="Lee Y."/>
            <person name="Matsushima K."/>
            <person name="Sugano S."/>
            <person name="Sakaizumi M."/>
            <person name="Narita T."/>
            <person name="Ohishi K."/>
            <person name="Haga S."/>
            <person name="Ohta F."/>
            <person name="Nomoto H."/>
            <person name="Nogata K."/>
            <person name="Morishita T."/>
            <person name="Endo T."/>
            <person name="Shin-I T."/>
            <person name="Takeda H."/>
            <person name="Morishita S."/>
            <person name="Kohara Y."/>
        </authorList>
    </citation>
    <scope>NUCLEOTIDE SEQUENCE [LARGE SCALE GENOMIC DNA]</scope>
    <source>
        <strain>Hd-rR</strain>
    </source>
</reference>
<reference evidence="1 2" key="2">
    <citation type="submission" date="2017-04" db="EMBL/GenBank/DDBJ databases">
        <title>CpG methylation of centromeres and impact of large insertions on vertebrate speciation.</title>
        <authorList>
            <person name="Ichikawa K."/>
            <person name="Yoshimura J."/>
            <person name="Morishita S."/>
        </authorList>
    </citation>
    <scope>NUCLEOTIDE SEQUENCE</scope>
    <source>
        <strain evidence="1 2">HNI</strain>
    </source>
</reference>
<accession>A0A3P9MBK1</accession>
<sequence length="381" mass="43007">MPSTSSQQPMILCVVETDRARKLKLSSCPGSVDALIKMIKEQLEIDLDFTLQYDDPDFDGKLTSLADIEELPQIAVVHISLSQDSSPFASTALFSDVSSPERLCRWPSGTFPVPTFAFDDELKLKDGNAEYEKNNKSRELTSDIEHDILEKLPSTMDGFKAYPSGKEIAMAAEALVAKHPCLKEAGTDTGYSGWKNSLMFKMGNYRTKMRCAGYQEVTANSGKERAEVNSLPNFPQQQNPSKIQQLRQTIVQEVKKTERKLPLIRKMMEKTFPLRRQTIVMSCPPVIELLDLHSKKEFIEPFATTYLNVSFQHKKVNLLIWISIFSFQLSSFDRVSTIADQSIQLNKKAAIVTEGTKLLEVKHIPRSWALLMGITYAQKDL</sequence>
<dbReference type="Ensembl" id="ENSORLT00020021127.1">
    <property type="protein sequence ID" value="ENSORLP00020030229.1"/>
    <property type="gene ID" value="ENSORLG00020014575.1"/>
</dbReference>
<protein>
    <recommendedName>
        <fullName evidence="3">PB1 domain-containing protein</fullName>
    </recommendedName>
</protein>
<name>A0A3P9MBK1_ORYLA</name>
<evidence type="ECO:0000313" key="1">
    <source>
        <dbReference type="Ensembl" id="ENSORLP00020030229.1"/>
    </source>
</evidence>
<dbReference type="AlphaFoldDB" id="A0A3P9MBK1"/>
<organism evidence="1 2">
    <name type="scientific">Oryzias latipes</name>
    <name type="common">Japanese rice fish</name>
    <name type="synonym">Japanese killifish</name>
    <dbReference type="NCBI Taxonomy" id="8090"/>
    <lineage>
        <taxon>Eukaryota</taxon>
        <taxon>Metazoa</taxon>
        <taxon>Chordata</taxon>
        <taxon>Craniata</taxon>
        <taxon>Vertebrata</taxon>
        <taxon>Euteleostomi</taxon>
        <taxon>Actinopterygii</taxon>
        <taxon>Neopterygii</taxon>
        <taxon>Teleostei</taxon>
        <taxon>Neoteleostei</taxon>
        <taxon>Acanthomorphata</taxon>
        <taxon>Ovalentaria</taxon>
        <taxon>Atherinomorphae</taxon>
        <taxon>Beloniformes</taxon>
        <taxon>Adrianichthyidae</taxon>
        <taxon>Oryziinae</taxon>
        <taxon>Oryzias</taxon>
    </lineage>
</organism>
<evidence type="ECO:0000313" key="2">
    <source>
        <dbReference type="Proteomes" id="UP000265180"/>
    </source>
</evidence>
<dbReference type="PANTHER" id="PTHR31025">
    <property type="entry name" value="SI:CH211-196P9.1-RELATED"/>
    <property type="match status" value="1"/>
</dbReference>
<dbReference type="Proteomes" id="UP000265180">
    <property type="component" value="Chromosome 20"/>
</dbReference>
<reference evidence="1" key="4">
    <citation type="submission" date="2025-09" db="UniProtKB">
        <authorList>
            <consortium name="Ensembl"/>
        </authorList>
    </citation>
    <scope>IDENTIFICATION</scope>
    <source>
        <strain evidence="1">HNI</strain>
    </source>
</reference>
<proteinExistence type="predicted"/>
<evidence type="ECO:0008006" key="3">
    <source>
        <dbReference type="Google" id="ProtNLM"/>
    </source>
</evidence>
<dbReference type="PANTHER" id="PTHR31025:SF19">
    <property type="entry name" value="SI:CH73-42K18.1-RELATED"/>
    <property type="match status" value="1"/>
</dbReference>